<feature type="region of interest" description="Disordered" evidence="1">
    <location>
        <begin position="1"/>
        <end position="22"/>
    </location>
</feature>
<name>A0ABQ5GGU4_9ASTR</name>
<feature type="compositionally biased region" description="Polar residues" evidence="1">
    <location>
        <begin position="13"/>
        <end position="22"/>
    </location>
</feature>
<sequence>MADHSQKWHDGSPSRSICGSNNSKGVATIASKLDNLGPDMKKLKENVHNQLPPKEEDLGSFILPCSIGRLDFNNALADLGASINIMPFSMYKHLGMGKLEPIRVSALSRRLYLLLAEGNPPKQNQHWKEHGRWNIVAEESYKEEDTNKEKFEEYETVEQCLNPAEKRAYWCKALSQEKGGLRKYWASCDTHNDICDGGGLPNNVERLYWESTNDNE</sequence>
<keyword evidence="3" id="KW-1185">Reference proteome</keyword>
<dbReference type="PANTHER" id="PTHR33067:SF9">
    <property type="entry name" value="RNA-DIRECTED DNA POLYMERASE"/>
    <property type="match status" value="1"/>
</dbReference>
<feature type="compositionally biased region" description="Basic and acidic residues" evidence="1">
    <location>
        <begin position="1"/>
        <end position="12"/>
    </location>
</feature>
<dbReference type="PANTHER" id="PTHR33067">
    <property type="entry name" value="RNA-DIRECTED DNA POLYMERASE-RELATED"/>
    <property type="match status" value="1"/>
</dbReference>
<dbReference type="Gene3D" id="2.40.70.10">
    <property type="entry name" value="Acid Proteases"/>
    <property type="match status" value="1"/>
</dbReference>
<evidence type="ECO:0000256" key="1">
    <source>
        <dbReference type="SAM" id="MobiDB-lite"/>
    </source>
</evidence>
<reference evidence="2" key="1">
    <citation type="journal article" date="2022" name="Int. J. Mol. Sci.">
        <title>Draft Genome of Tanacetum Coccineum: Genomic Comparison of Closely Related Tanacetum-Family Plants.</title>
        <authorList>
            <person name="Yamashiro T."/>
            <person name="Shiraishi A."/>
            <person name="Nakayama K."/>
            <person name="Satake H."/>
        </authorList>
    </citation>
    <scope>NUCLEOTIDE SEQUENCE</scope>
</reference>
<dbReference type="Proteomes" id="UP001151760">
    <property type="component" value="Unassembled WGS sequence"/>
</dbReference>
<accession>A0ABQ5GGU4</accession>
<organism evidence="2 3">
    <name type="scientific">Tanacetum coccineum</name>
    <dbReference type="NCBI Taxonomy" id="301880"/>
    <lineage>
        <taxon>Eukaryota</taxon>
        <taxon>Viridiplantae</taxon>
        <taxon>Streptophyta</taxon>
        <taxon>Embryophyta</taxon>
        <taxon>Tracheophyta</taxon>
        <taxon>Spermatophyta</taxon>
        <taxon>Magnoliopsida</taxon>
        <taxon>eudicotyledons</taxon>
        <taxon>Gunneridae</taxon>
        <taxon>Pentapetalae</taxon>
        <taxon>asterids</taxon>
        <taxon>campanulids</taxon>
        <taxon>Asterales</taxon>
        <taxon>Asteraceae</taxon>
        <taxon>Asteroideae</taxon>
        <taxon>Anthemideae</taxon>
        <taxon>Anthemidinae</taxon>
        <taxon>Tanacetum</taxon>
    </lineage>
</organism>
<comment type="caution">
    <text evidence="2">The sequence shown here is derived from an EMBL/GenBank/DDBJ whole genome shotgun (WGS) entry which is preliminary data.</text>
</comment>
<protein>
    <submittedName>
        <fullName evidence="2">Uncharacterized protein</fullName>
    </submittedName>
</protein>
<dbReference type="InterPro" id="IPR021109">
    <property type="entry name" value="Peptidase_aspartic_dom_sf"/>
</dbReference>
<proteinExistence type="predicted"/>
<reference evidence="2" key="2">
    <citation type="submission" date="2022-01" db="EMBL/GenBank/DDBJ databases">
        <authorList>
            <person name="Yamashiro T."/>
            <person name="Shiraishi A."/>
            <person name="Satake H."/>
            <person name="Nakayama K."/>
        </authorList>
    </citation>
    <scope>NUCLEOTIDE SEQUENCE</scope>
</reference>
<dbReference type="EMBL" id="BQNB010018418">
    <property type="protein sequence ID" value="GJT74172.1"/>
    <property type="molecule type" value="Genomic_DNA"/>
</dbReference>
<gene>
    <name evidence="2" type="ORF">Tco_1040897</name>
</gene>
<evidence type="ECO:0000313" key="3">
    <source>
        <dbReference type="Proteomes" id="UP001151760"/>
    </source>
</evidence>
<evidence type="ECO:0000313" key="2">
    <source>
        <dbReference type="EMBL" id="GJT74172.1"/>
    </source>
</evidence>